<dbReference type="Proteomes" id="UP001153269">
    <property type="component" value="Unassembled WGS sequence"/>
</dbReference>
<reference evidence="2" key="1">
    <citation type="submission" date="2020-03" db="EMBL/GenBank/DDBJ databases">
        <authorList>
            <person name="Weist P."/>
        </authorList>
    </citation>
    <scope>NUCLEOTIDE SEQUENCE</scope>
</reference>
<organism evidence="2 3">
    <name type="scientific">Pleuronectes platessa</name>
    <name type="common">European plaice</name>
    <dbReference type="NCBI Taxonomy" id="8262"/>
    <lineage>
        <taxon>Eukaryota</taxon>
        <taxon>Metazoa</taxon>
        <taxon>Chordata</taxon>
        <taxon>Craniata</taxon>
        <taxon>Vertebrata</taxon>
        <taxon>Euteleostomi</taxon>
        <taxon>Actinopterygii</taxon>
        <taxon>Neopterygii</taxon>
        <taxon>Teleostei</taxon>
        <taxon>Neoteleostei</taxon>
        <taxon>Acanthomorphata</taxon>
        <taxon>Carangaria</taxon>
        <taxon>Pleuronectiformes</taxon>
        <taxon>Pleuronectoidei</taxon>
        <taxon>Pleuronectidae</taxon>
        <taxon>Pleuronectes</taxon>
    </lineage>
</organism>
<dbReference type="EMBL" id="CADEAL010000346">
    <property type="protein sequence ID" value="CAB1418868.1"/>
    <property type="molecule type" value="Genomic_DNA"/>
</dbReference>
<evidence type="ECO:0000313" key="3">
    <source>
        <dbReference type="Proteomes" id="UP001153269"/>
    </source>
</evidence>
<gene>
    <name evidence="2" type="ORF">PLEPLA_LOCUS6695</name>
</gene>
<evidence type="ECO:0000313" key="2">
    <source>
        <dbReference type="EMBL" id="CAB1418868.1"/>
    </source>
</evidence>
<dbReference type="AlphaFoldDB" id="A0A9N7TUP4"/>
<proteinExistence type="predicted"/>
<evidence type="ECO:0000256" key="1">
    <source>
        <dbReference type="SAM" id="MobiDB-lite"/>
    </source>
</evidence>
<name>A0A9N7TUP4_PLEPL</name>
<comment type="caution">
    <text evidence="2">The sequence shown here is derived from an EMBL/GenBank/DDBJ whole genome shotgun (WGS) entry which is preliminary data.</text>
</comment>
<sequence length="99" mass="10998">MWTQPSEDKHGGAWGENKIQVIITEGAAFNWQHPGLHPHYIQPKKKMKKLAQGNAARCGERRALGGESEQRERPSPLLLSSPAPTDPHCTSCARTHTHI</sequence>
<accession>A0A9N7TUP4</accession>
<protein>
    <submittedName>
        <fullName evidence="2">Uncharacterized protein</fullName>
    </submittedName>
</protein>
<keyword evidence="3" id="KW-1185">Reference proteome</keyword>
<feature type="region of interest" description="Disordered" evidence="1">
    <location>
        <begin position="52"/>
        <end position="99"/>
    </location>
</feature>
<feature type="compositionally biased region" description="Basic and acidic residues" evidence="1">
    <location>
        <begin position="58"/>
        <end position="74"/>
    </location>
</feature>